<comment type="caution">
    <text evidence="2">The sequence shown here is derived from an EMBL/GenBank/DDBJ whole genome shotgun (WGS) entry which is preliminary data.</text>
</comment>
<sequence length="825" mass="95460">MRNLLIVIYFFVFTSLAVAQEKSIGGTVKDIETKEPIPFANIYVKGTTQGTMTDTTGLFMFAFIGDSITVSAVGYVKQTLRIDGNKRGFNIGLAPETVELNEVNVKPSDERVRWLLKNLTANKERNNPEKYNRYSYEKYTKWDYVLNNVQKGLLNSNVFKNHQHLFQKAGDGSLYLPVYFSEQLVYNEFQRKPEKQKSTVLADKTSGLGVLNSYEFSGYTSGLNVSHNFYDNYIKYYEQNFVSPAANNGWFYYRYYLGDSTLVNGIKHYKVLFYPRRKGENVFEGYMVVDDKRFAIQRVEARLSGGNQLNFIKNMSVVSDYQVINDTIVFYKSNKLQAEFDYLPVQGDSTKQRLELIFSESSSYDKVTIEPKEEIVLTTKSINYESVKQMDYRKRDASYWDKYRHNKLSEEDLNKYAIIDSVNQIPQVKLANDLVEMGLNGYLDIGKYEIGPYTDFVQSNEIEGYRFYFGGRTSSEISENWMLFGGMGYGTKTKQISGRGGVGYRFKTANRRVFKVEYDDRYIRMGENRKILYLYENMLSPSETNLVSSILSRDKFDELYRQQGIHLSYDHEWRTGISTGFNLDYKKQHSPEFYPFVMDGEPVSSVKAYEAGLNLRLSWKESFIDDGFMRFYVSTDYPIINMAANVGRVEYGNVSDWYAKIHATIKARKYFGMTYFNYAVEAGKIFGKLPYTMLEIPRGNETYGYYRYDFNLINYLEFIHDSYVHTYLDYHMNGFFFNRLPLLKRLGLREVVSAKGMFGTLSSEQLKGIALPLGAGSADGTYLEVGAGLENVFRFFRVEGVWRVTPKSIQGVPDFGIRVLFEIKL</sequence>
<dbReference type="AlphaFoldDB" id="A0AAE3MBZ4"/>
<evidence type="ECO:0000256" key="1">
    <source>
        <dbReference type="SAM" id="SignalP"/>
    </source>
</evidence>
<gene>
    <name evidence="2" type="ORF">OM074_04705</name>
</gene>
<keyword evidence="3" id="KW-1185">Reference proteome</keyword>
<feature type="chain" id="PRO_5042093237" evidence="1">
    <location>
        <begin position="20"/>
        <end position="825"/>
    </location>
</feature>
<dbReference type="EMBL" id="JAPDPI010000006">
    <property type="protein sequence ID" value="MCW3804915.1"/>
    <property type="molecule type" value="Genomic_DNA"/>
</dbReference>
<keyword evidence="1" id="KW-0732">Signal</keyword>
<keyword evidence="2" id="KW-0645">Protease</keyword>
<dbReference type="SUPFAM" id="SSF49464">
    <property type="entry name" value="Carboxypeptidase regulatory domain-like"/>
    <property type="match status" value="1"/>
</dbReference>
<dbReference type="Pfam" id="PF13715">
    <property type="entry name" value="CarbopepD_reg_2"/>
    <property type="match status" value="1"/>
</dbReference>
<dbReference type="Proteomes" id="UP001207408">
    <property type="component" value="Unassembled WGS sequence"/>
</dbReference>
<protein>
    <submittedName>
        <fullName evidence="2">DUF5686 and carboxypeptidase regulatory-like domain-containing protein</fullName>
    </submittedName>
</protein>
<feature type="signal peptide" evidence="1">
    <location>
        <begin position="1"/>
        <end position="19"/>
    </location>
</feature>
<evidence type="ECO:0000313" key="2">
    <source>
        <dbReference type="EMBL" id="MCW3804915.1"/>
    </source>
</evidence>
<dbReference type="Gene3D" id="2.60.40.1120">
    <property type="entry name" value="Carboxypeptidase-like, regulatory domain"/>
    <property type="match status" value="1"/>
</dbReference>
<name>A0AAE3MBZ4_9BACT</name>
<dbReference type="Pfam" id="PF18939">
    <property type="entry name" value="DUF5686"/>
    <property type="match status" value="1"/>
</dbReference>
<reference evidence="2" key="1">
    <citation type="submission" date="2022-10" db="EMBL/GenBank/DDBJ databases">
        <authorList>
            <person name="Yu W.X."/>
        </authorList>
    </citation>
    <scope>NUCLEOTIDE SEQUENCE</scope>
    <source>
        <strain evidence="2">D04</strain>
    </source>
</reference>
<evidence type="ECO:0000313" key="3">
    <source>
        <dbReference type="Proteomes" id="UP001207408"/>
    </source>
</evidence>
<keyword evidence="2" id="KW-0378">Hydrolase</keyword>
<dbReference type="InterPro" id="IPR043741">
    <property type="entry name" value="DUF5686"/>
</dbReference>
<dbReference type="InterPro" id="IPR008969">
    <property type="entry name" value="CarboxyPept-like_regulatory"/>
</dbReference>
<dbReference type="RefSeq" id="WP_301198137.1">
    <property type="nucleotide sequence ID" value="NZ_JAPDPI010000006.1"/>
</dbReference>
<organism evidence="2 3">
    <name type="scientific">Plebeiibacterium marinum</name>
    <dbReference type="NCBI Taxonomy" id="2992111"/>
    <lineage>
        <taxon>Bacteria</taxon>
        <taxon>Pseudomonadati</taxon>
        <taxon>Bacteroidota</taxon>
        <taxon>Bacteroidia</taxon>
        <taxon>Marinilabiliales</taxon>
        <taxon>Marinilabiliaceae</taxon>
        <taxon>Plebeiibacterium</taxon>
    </lineage>
</organism>
<proteinExistence type="predicted"/>
<dbReference type="GO" id="GO:0004180">
    <property type="term" value="F:carboxypeptidase activity"/>
    <property type="evidence" value="ECO:0007669"/>
    <property type="project" value="UniProtKB-KW"/>
</dbReference>
<keyword evidence="2" id="KW-0121">Carboxypeptidase</keyword>
<accession>A0AAE3MBZ4</accession>